<evidence type="ECO:0000256" key="1">
    <source>
        <dbReference type="SAM" id="MobiDB-lite"/>
    </source>
</evidence>
<organism evidence="3 4">
    <name type="scientific">Apatococcus fuscideae</name>
    <dbReference type="NCBI Taxonomy" id="2026836"/>
    <lineage>
        <taxon>Eukaryota</taxon>
        <taxon>Viridiplantae</taxon>
        <taxon>Chlorophyta</taxon>
        <taxon>core chlorophytes</taxon>
        <taxon>Trebouxiophyceae</taxon>
        <taxon>Chlorellales</taxon>
        <taxon>Chlorellaceae</taxon>
        <taxon>Apatococcus</taxon>
    </lineage>
</organism>
<dbReference type="InterPro" id="IPR009719">
    <property type="entry name" value="GIP1_N"/>
</dbReference>
<keyword evidence="4" id="KW-1185">Reference proteome</keyword>
<comment type="caution">
    <text evidence="3">The sequence shown here is derived from an EMBL/GenBank/DDBJ whole genome shotgun (WGS) entry which is preliminary data.</text>
</comment>
<evidence type="ECO:0000313" key="3">
    <source>
        <dbReference type="EMBL" id="KAK9849135.1"/>
    </source>
</evidence>
<accession>A0AAW1SLW5</accession>
<protein>
    <recommendedName>
        <fullName evidence="2">GBF-interacting protein 1 N-terminal domain-containing protein</fullName>
    </recommendedName>
</protein>
<feature type="domain" description="GBF-interacting protein 1 N-terminal" evidence="2">
    <location>
        <begin position="5"/>
        <end position="57"/>
    </location>
</feature>
<dbReference type="InterPro" id="IPR009060">
    <property type="entry name" value="UBA-like_sf"/>
</dbReference>
<feature type="compositionally biased region" description="Polar residues" evidence="1">
    <location>
        <begin position="229"/>
        <end position="239"/>
    </location>
</feature>
<feature type="region of interest" description="Disordered" evidence="1">
    <location>
        <begin position="50"/>
        <end position="171"/>
    </location>
</feature>
<dbReference type="SUPFAM" id="SSF46934">
    <property type="entry name" value="UBA-like"/>
    <property type="match status" value="1"/>
</dbReference>
<evidence type="ECO:0000259" key="2">
    <source>
        <dbReference type="Pfam" id="PF06972"/>
    </source>
</evidence>
<dbReference type="AlphaFoldDB" id="A0AAW1SLW5"/>
<proteinExistence type="predicted"/>
<feature type="region of interest" description="Disordered" evidence="1">
    <location>
        <begin position="185"/>
        <end position="258"/>
    </location>
</feature>
<sequence>MKEPTRQRVDLVRETTGCSVDEAESALRETGNDVNEAVVRIIENPFTTFQTKKQKKRVKDDERVKKDNSKVIEVRRPSMERGSRRDSRERSRGGGAGGDRGFDRAARGARAAAQPRPEAPPQEEVAPSGTEWADAADEAEVPAPVQRPNFSRAPGQSMGVPPPVPIRPGAVGAGVTMADLFKAKPAAGAAAAAGPGSTAAPGSSRQNLLPSDDHLSSSDQGLRGPAQPAGSSSFASADTATRLLPPDTATSPAVGAPT</sequence>
<feature type="compositionally biased region" description="Basic and acidic residues" evidence="1">
    <location>
        <begin position="58"/>
        <end position="92"/>
    </location>
</feature>
<dbReference type="Pfam" id="PF06972">
    <property type="entry name" value="GIP1_N"/>
    <property type="match status" value="1"/>
</dbReference>
<name>A0AAW1SLW5_9CHLO</name>
<gene>
    <name evidence="3" type="ORF">WJX84_001557</name>
</gene>
<feature type="non-terminal residue" evidence="3">
    <location>
        <position position="258"/>
    </location>
</feature>
<reference evidence="3 4" key="1">
    <citation type="journal article" date="2024" name="Nat. Commun.">
        <title>Phylogenomics reveals the evolutionary origins of lichenization in chlorophyte algae.</title>
        <authorList>
            <person name="Puginier C."/>
            <person name="Libourel C."/>
            <person name="Otte J."/>
            <person name="Skaloud P."/>
            <person name="Haon M."/>
            <person name="Grisel S."/>
            <person name="Petersen M."/>
            <person name="Berrin J.G."/>
            <person name="Delaux P.M."/>
            <person name="Dal Grande F."/>
            <person name="Keller J."/>
        </authorList>
    </citation>
    <scope>NUCLEOTIDE SEQUENCE [LARGE SCALE GENOMIC DNA]</scope>
    <source>
        <strain evidence="3 4">SAG 2523</strain>
    </source>
</reference>
<evidence type="ECO:0000313" key="4">
    <source>
        <dbReference type="Proteomes" id="UP001485043"/>
    </source>
</evidence>
<feature type="compositionally biased region" description="Low complexity" evidence="1">
    <location>
        <begin position="185"/>
        <end position="210"/>
    </location>
</feature>
<dbReference type="Proteomes" id="UP001485043">
    <property type="component" value="Unassembled WGS sequence"/>
</dbReference>
<dbReference type="EMBL" id="JALJOV010001358">
    <property type="protein sequence ID" value="KAK9849135.1"/>
    <property type="molecule type" value="Genomic_DNA"/>
</dbReference>
<dbReference type="Gene3D" id="1.10.8.10">
    <property type="entry name" value="DNA helicase RuvA subunit, C-terminal domain"/>
    <property type="match status" value="1"/>
</dbReference>